<evidence type="ECO:0000256" key="3">
    <source>
        <dbReference type="ARBA" id="ARBA00022553"/>
    </source>
</evidence>
<dbReference type="PANTHER" id="PTHR43304">
    <property type="entry name" value="PHYTOCHROME-LIKE PROTEIN CPH1"/>
    <property type="match status" value="1"/>
</dbReference>
<feature type="domain" description="Histidine kinase" evidence="6">
    <location>
        <begin position="628"/>
        <end position="835"/>
    </location>
</feature>
<keyword evidence="3" id="KW-0597">Phosphoprotein</keyword>
<feature type="domain" description="PAC" evidence="8">
    <location>
        <begin position="322"/>
        <end position="373"/>
    </location>
</feature>
<dbReference type="OrthoDB" id="3369at2157"/>
<evidence type="ECO:0000256" key="4">
    <source>
        <dbReference type="ARBA" id="ARBA00022679"/>
    </source>
</evidence>
<dbReference type="CDD" id="cd00130">
    <property type="entry name" value="PAS"/>
    <property type="match status" value="5"/>
</dbReference>
<dbReference type="Pfam" id="PF08447">
    <property type="entry name" value="PAS_3"/>
    <property type="match status" value="1"/>
</dbReference>
<dbReference type="CDD" id="cd00075">
    <property type="entry name" value="HATPase"/>
    <property type="match status" value="1"/>
</dbReference>
<accession>A0A2Z2I084</accession>
<dbReference type="InterPro" id="IPR005467">
    <property type="entry name" value="His_kinase_dom"/>
</dbReference>
<dbReference type="Pfam" id="PF08448">
    <property type="entry name" value="PAS_4"/>
    <property type="match status" value="2"/>
</dbReference>
<feature type="domain" description="PAC" evidence="8">
    <location>
        <begin position="565"/>
        <end position="617"/>
    </location>
</feature>
<dbReference type="Pfam" id="PF02518">
    <property type="entry name" value="HATPase_c"/>
    <property type="match status" value="1"/>
</dbReference>
<dbReference type="PROSITE" id="PS50109">
    <property type="entry name" value="HIS_KIN"/>
    <property type="match status" value="1"/>
</dbReference>
<feature type="domain" description="PAS" evidence="7">
    <location>
        <begin position="247"/>
        <end position="319"/>
    </location>
</feature>
<dbReference type="SUPFAM" id="SSF55874">
    <property type="entry name" value="ATPase domain of HSP90 chaperone/DNA topoisomerase II/histidine kinase"/>
    <property type="match status" value="1"/>
</dbReference>
<dbReference type="EC" id="2.7.13.3" evidence="2"/>
<dbReference type="Pfam" id="PF13426">
    <property type="entry name" value="PAS_9"/>
    <property type="match status" value="2"/>
</dbReference>
<dbReference type="EMBL" id="CP019893">
    <property type="protein sequence ID" value="ARS90894.1"/>
    <property type="molecule type" value="Genomic_DNA"/>
</dbReference>
<dbReference type="InterPro" id="IPR004358">
    <property type="entry name" value="Sig_transdc_His_kin-like_C"/>
</dbReference>
<keyword evidence="10" id="KW-1185">Reference proteome</keyword>
<dbReference type="InterPro" id="IPR036890">
    <property type="entry name" value="HATPase_C_sf"/>
</dbReference>
<sequence>MTSLYESIVRESNDGIFVAQNGEIVYVNRRLREISGYTEGELLGAAKTKLVVTTDEPLVEAHHRARTSGDPAPAQYEVEFETQAGERVPVELSVSEIEYEGETAAVTFCRDLTTQTSRKRDLERRQTFLEHSSDVLFVFDRDGVVTYQSDRTLSPDGPEIVDLEGKTPSEAVHPDDVERMTAAFETLLEHPDDTEVTELRIETTGGDWRWVENRAQNFLDDPEVAGILVSSRDITDRKSRERKLEETKQRLTVALDGTETGVWEWDLETDEVTWTRSMERLFGVEPGAFEGTYDAFAQYVHPDDLPPLERQIEQTVVTGKSLKTEYRIRSGDGGERWGEVRAELVEHEDRSRRLIGIVTDVTDRKERNARIELQSEAMEGAMDGIAILDGDEYVYVNQAHADMFGYEPGELVGNDWRELYDRAEIAWFENEVFPILPEAGEWRGEAIGRAKDGSSLAQELALSLLDSGELICTTRDITERKASKQALETAREELRQIIDLVPDLLFAKNRDGEYLLANEATAEAYGKTVEEIEGKTESTVIPDSDDAKAFRQDDLSVIESGEPAEISEEELTTVDGETRILQTRKIPYQASGSGDDAVLGYARDVTDLKEYERRLETQRDNLEVVNQVVRHDIRNELQVVLAYAATLDEYVEETGQAYVEQVQTAARNAVEITSTARDVTDVMLQSGADCLPIRLQAILETEIESARSNHDNAVVTIDGVIPDARVLADDMLDSVFRNLLSNAIRHNDEDVPEVAVSATVAGDAAVVEIADNGPGIDDDHKARIFEHGEMGLESEGTGIGLYLVDALVERYGGTVRIADNEPKGAIFVVRLPLAEANR</sequence>
<feature type="domain" description="PAS" evidence="7">
    <location>
        <begin position="490"/>
        <end position="561"/>
    </location>
</feature>
<name>A0A2Z2I084_9EURY</name>
<dbReference type="PROSITE" id="PS50112">
    <property type="entry name" value="PAS"/>
    <property type="match status" value="5"/>
</dbReference>
<feature type="domain" description="PAS" evidence="7">
    <location>
        <begin position="121"/>
        <end position="191"/>
    </location>
</feature>
<gene>
    <name evidence="9" type="ORF">B1756_14930</name>
</gene>
<dbReference type="GO" id="GO:0004673">
    <property type="term" value="F:protein histidine kinase activity"/>
    <property type="evidence" value="ECO:0007669"/>
    <property type="project" value="UniProtKB-EC"/>
</dbReference>
<feature type="domain" description="PAS" evidence="7">
    <location>
        <begin position="21"/>
        <end position="44"/>
    </location>
</feature>
<dbReference type="InterPro" id="IPR013655">
    <property type="entry name" value="PAS_fold_3"/>
</dbReference>
<dbReference type="InterPro" id="IPR013656">
    <property type="entry name" value="PAS_4"/>
</dbReference>
<dbReference type="SMART" id="SM00387">
    <property type="entry name" value="HATPase_c"/>
    <property type="match status" value="1"/>
</dbReference>
<keyword evidence="5" id="KW-0418">Kinase</keyword>
<dbReference type="InterPro" id="IPR003594">
    <property type="entry name" value="HATPase_dom"/>
</dbReference>
<dbReference type="RefSeq" id="WP_086889258.1">
    <property type="nucleotide sequence ID" value="NZ_CP019893.1"/>
</dbReference>
<dbReference type="SUPFAM" id="SSF55785">
    <property type="entry name" value="PYP-like sensor domain (PAS domain)"/>
    <property type="match status" value="5"/>
</dbReference>
<evidence type="ECO:0000259" key="6">
    <source>
        <dbReference type="PROSITE" id="PS50109"/>
    </source>
</evidence>
<dbReference type="InterPro" id="IPR000700">
    <property type="entry name" value="PAS-assoc_C"/>
</dbReference>
<organism evidence="9 10">
    <name type="scientific">Natrarchaeobaculum aegyptiacum</name>
    <dbReference type="NCBI Taxonomy" id="745377"/>
    <lineage>
        <taxon>Archaea</taxon>
        <taxon>Methanobacteriati</taxon>
        <taxon>Methanobacteriota</taxon>
        <taxon>Stenosarchaea group</taxon>
        <taxon>Halobacteria</taxon>
        <taxon>Halobacteriales</taxon>
        <taxon>Natrialbaceae</taxon>
        <taxon>Natrarchaeobaculum</taxon>
    </lineage>
</organism>
<keyword evidence="4" id="KW-0808">Transferase</keyword>
<dbReference type="InterPro" id="IPR035965">
    <property type="entry name" value="PAS-like_dom_sf"/>
</dbReference>
<dbReference type="Gene3D" id="3.30.450.20">
    <property type="entry name" value="PAS domain"/>
    <property type="match status" value="5"/>
</dbReference>
<dbReference type="PROSITE" id="PS50113">
    <property type="entry name" value="PAC"/>
    <property type="match status" value="3"/>
</dbReference>
<dbReference type="NCBIfam" id="TIGR00229">
    <property type="entry name" value="sensory_box"/>
    <property type="match status" value="5"/>
</dbReference>
<dbReference type="InterPro" id="IPR052162">
    <property type="entry name" value="Sensor_kinase/Photoreceptor"/>
</dbReference>
<dbReference type="SMART" id="SM00091">
    <property type="entry name" value="PAS"/>
    <property type="match status" value="5"/>
</dbReference>
<feature type="domain" description="PAS" evidence="7">
    <location>
        <begin position="389"/>
        <end position="421"/>
    </location>
</feature>
<evidence type="ECO:0000313" key="9">
    <source>
        <dbReference type="EMBL" id="ARS90894.1"/>
    </source>
</evidence>
<evidence type="ECO:0000256" key="2">
    <source>
        <dbReference type="ARBA" id="ARBA00012438"/>
    </source>
</evidence>
<evidence type="ECO:0000256" key="5">
    <source>
        <dbReference type="ARBA" id="ARBA00022777"/>
    </source>
</evidence>
<evidence type="ECO:0000313" key="10">
    <source>
        <dbReference type="Proteomes" id="UP000250088"/>
    </source>
</evidence>
<dbReference type="Gene3D" id="3.30.565.10">
    <property type="entry name" value="Histidine kinase-like ATPase, C-terminal domain"/>
    <property type="match status" value="1"/>
</dbReference>
<dbReference type="GeneID" id="32895393"/>
<dbReference type="InterPro" id="IPR000014">
    <property type="entry name" value="PAS"/>
</dbReference>
<dbReference type="SMART" id="SM00086">
    <property type="entry name" value="PAC"/>
    <property type="match status" value="4"/>
</dbReference>
<reference evidence="10" key="1">
    <citation type="submission" date="2017-02" db="EMBL/GenBank/DDBJ databases">
        <title>Natronthermophilus aegyptiacus gen. nov.,sp. nov., an aerobic, extremely halophilic alkalithermophilic archaeon isolated from the athalassohaline Wadi An Natrun, Egypt.</title>
        <authorList>
            <person name="Zhao B."/>
        </authorList>
    </citation>
    <scope>NUCLEOTIDE SEQUENCE [LARGE SCALE GENOMIC DNA]</scope>
    <source>
        <strain evidence="10">JW/NM-HA 15</strain>
    </source>
</reference>
<proteinExistence type="predicted"/>
<dbReference type="InterPro" id="IPR001610">
    <property type="entry name" value="PAC"/>
</dbReference>
<dbReference type="KEGG" id="naj:B1756_14930"/>
<comment type="catalytic activity">
    <reaction evidence="1">
        <text>ATP + protein L-histidine = ADP + protein N-phospho-L-histidine.</text>
        <dbReference type="EC" id="2.7.13.3"/>
    </reaction>
</comment>
<evidence type="ECO:0000259" key="7">
    <source>
        <dbReference type="PROSITE" id="PS50112"/>
    </source>
</evidence>
<evidence type="ECO:0000256" key="1">
    <source>
        <dbReference type="ARBA" id="ARBA00000085"/>
    </source>
</evidence>
<evidence type="ECO:0000259" key="8">
    <source>
        <dbReference type="PROSITE" id="PS50113"/>
    </source>
</evidence>
<dbReference type="Proteomes" id="UP000250088">
    <property type="component" value="Chromosome"/>
</dbReference>
<dbReference type="Gene3D" id="2.10.70.100">
    <property type="match status" value="1"/>
</dbReference>
<dbReference type="AlphaFoldDB" id="A0A2Z2I084"/>
<protein>
    <recommendedName>
        <fullName evidence="2">histidine kinase</fullName>
        <ecNumber evidence="2">2.7.13.3</ecNumber>
    </recommendedName>
</protein>
<feature type="domain" description="PAC" evidence="8">
    <location>
        <begin position="195"/>
        <end position="246"/>
    </location>
</feature>
<dbReference type="PANTHER" id="PTHR43304:SF1">
    <property type="entry name" value="PAC DOMAIN-CONTAINING PROTEIN"/>
    <property type="match status" value="1"/>
</dbReference>
<dbReference type="PRINTS" id="PR00344">
    <property type="entry name" value="BCTRLSENSOR"/>
</dbReference>